<reference evidence="1" key="2">
    <citation type="submission" date="2021-03" db="UniProtKB">
        <authorList>
            <consortium name="EnsemblPlants"/>
        </authorList>
    </citation>
    <scope>IDENTIFICATION</scope>
</reference>
<keyword evidence="2" id="KW-1185">Reference proteome</keyword>
<name>A0A803Q451_CANSA</name>
<sequence>MVRVRKVISRAYCEHARRTMPLNEATLVLRISGHSKNGLDNFRCQVEVEFRDIPVKFLTKKDRTLKSYAFEGRRCDPGKHRGRPSPELYPNKAERSSLNIKVVKGLVKKTIMLIEKSMAMPARINVNGIPMGTLGLKKIEEEVLEILEADDNLDFVDMSETLGTTIGGLDLASLITDLCVTYGVQEYLTGTKVPPQRKIGYGEPP</sequence>
<dbReference type="EMBL" id="UZAU01000676">
    <property type="status" value="NOT_ANNOTATED_CDS"/>
    <property type="molecule type" value="Genomic_DNA"/>
</dbReference>
<proteinExistence type="predicted"/>
<organism evidence="1 2">
    <name type="scientific">Cannabis sativa</name>
    <name type="common">Hemp</name>
    <name type="synonym">Marijuana</name>
    <dbReference type="NCBI Taxonomy" id="3483"/>
    <lineage>
        <taxon>Eukaryota</taxon>
        <taxon>Viridiplantae</taxon>
        <taxon>Streptophyta</taxon>
        <taxon>Embryophyta</taxon>
        <taxon>Tracheophyta</taxon>
        <taxon>Spermatophyta</taxon>
        <taxon>Magnoliopsida</taxon>
        <taxon>eudicotyledons</taxon>
        <taxon>Gunneridae</taxon>
        <taxon>Pentapetalae</taxon>
        <taxon>rosids</taxon>
        <taxon>fabids</taxon>
        <taxon>Rosales</taxon>
        <taxon>Cannabaceae</taxon>
        <taxon>Cannabis</taxon>
    </lineage>
</organism>
<evidence type="ECO:0000313" key="2">
    <source>
        <dbReference type="Proteomes" id="UP000596661"/>
    </source>
</evidence>
<dbReference type="EnsemblPlants" id="evm.model.07.1866">
    <property type="protein sequence ID" value="cds.evm.model.07.1866"/>
    <property type="gene ID" value="evm.TU.07.1866"/>
</dbReference>
<evidence type="ECO:0000313" key="1">
    <source>
        <dbReference type="EnsemblPlants" id="cds.evm.model.07.1866"/>
    </source>
</evidence>
<dbReference type="Proteomes" id="UP000596661">
    <property type="component" value="Chromosome 7"/>
</dbReference>
<dbReference type="EMBL" id="UZAU01000675">
    <property type="status" value="NOT_ANNOTATED_CDS"/>
    <property type="molecule type" value="Genomic_DNA"/>
</dbReference>
<dbReference type="AlphaFoldDB" id="A0A803Q451"/>
<dbReference type="Gramene" id="evm.model.07.1866">
    <property type="protein sequence ID" value="cds.evm.model.07.1866"/>
    <property type="gene ID" value="evm.TU.07.1866"/>
</dbReference>
<protein>
    <submittedName>
        <fullName evidence="1">Uncharacterized protein</fullName>
    </submittedName>
</protein>
<accession>A0A803Q451</accession>
<reference evidence="1" key="1">
    <citation type="submission" date="2018-11" db="EMBL/GenBank/DDBJ databases">
        <authorList>
            <person name="Grassa J C."/>
        </authorList>
    </citation>
    <scope>NUCLEOTIDE SEQUENCE [LARGE SCALE GENOMIC DNA]</scope>
</reference>